<organism evidence="2 3">
    <name type="scientific">Hibiscus sabdariffa</name>
    <name type="common">roselle</name>
    <dbReference type="NCBI Taxonomy" id="183260"/>
    <lineage>
        <taxon>Eukaryota</taxon>
        <taxon>Viridiplantae</taxon>
        <taxon>Streptophyta</taxon>
        <taxon>Embryophyta</taxon>
        <taxon>Tracheophyta</taxon>
        <taxon>Spermatophyta</taxon>
        <taxon>Magnoliopsida</taxon>
        <taxon>eudicotyledons</taxon>
        <taxon>Gunneridae</taxon>
        <taxon>Pentapetalae</taxon>
        <taxon>rosids</taxon>
        <taxon>malvids</taxon>
        <taxon>Malvales</taxon>
        <taxon>Malvaceae</taxon>
        <taxon>Malvoideae</taxon>
        <taxon>Hibiscus</taxon>
    </lineage>
</organism>
<dbReference type="InterPro" id="IPR044601">
    <property type="entry name" value="HMGB6/HMGB13"/>
</dbReference>
<feature type="coiled-coil region" evidence="1">
    <location>
        <begin position="29"/>
        <end position="59"/>
    </location>
</feature>
<keyword evidence="1" id="KW-0175">Coiled coil</keyword>
<reference evidence="2 3" key="1">
    <citation type="journal article" date="2024" name="G3 (Bethesda)">
        <title>Genome assembly of Hibiscus sabdariffa L. provides insights into metabolisms of medicinal natural products.</title>
        <authorList>
            <person name="Kim T."/>
        </authorList>
    </citation>
    <scope>NUCLEOTIDE SEQUENCE [LARGE SCALE GENOMIC DNA]</scope>
    <source>
        <strain evidence="2">TK-2024</strain>
        <tissue evidence="2">Old leaves</tissue>
    </source>
</reference>
<accession>A0ABR2C9B6</accession>
<evidence type="ECO:0000313" key="2">
    <source>
        <dbReference type="EMBL" id="KAK8516004.1"/>
    </source>
</evidence>
<keyword evidence="3" id="KW-1185">Reference proteome</keyword>
<comment type="caution">
    <text evidence="2">The sequence shown here is derived from an EMBL/GenBank/DDBJ whole genome shotgun (WGS) entry which is preliminary data.</text>
</comment>
<evidence type="ECO:0000256" key="1">
    <source>
        <dbReference type="SAM" id="Coils"/>
    </source>
</evidence>
<dbReference type="PANTHER" id="PTHR46912">
    <property type="entry name" value="HIGH MOBILITY GROUP B PROTEIN 13"/>
    <property type="match status" value="1"/>
</dbReference>
<sequence>MIPPKRTLELLLLPRKEMLRLPNRNRTSKQSFEKHLQEMQDMLQKLRIEKEKIEKFLREKGEMLKLKEEEIHTKVKGQEKLQIELKKVQKMKGFKPTIVPSLSIFLDSLS</sequence>
<gene>
    <name evidence="2" type="ORF">V6N12_066842</name>
</gene>
<dbReference type="EMBL" id="JBBPBM010000061">
    <property type="protein sequence ID" value="KAK8516004.1"/>
    <property type="molecule type" value="Genomic_DNA"/>
</dbReference>
<name>A0ABR2C9B6_9ROSI</name>
<dbReference type="Proteomes" id="UP001472677">
    <property type="component" value="Unassembled WGS sequence"/>
</dbReference>
<protein>
    <submittedName>
        <fullName evidence="2">Uncharacterized protein</fullName>
    </submittedName>
</protein>
<dbReference type="PANTHER" id="PTHR46912:SF1">
    <property type="entry name" value="HIGH MOBILITY GROUP B PROTEIN 13"/>
    <property type="match status" value="1"/>
</dbReference>
<evidence type="ECO:0000313" key="3">
    <source>
        <dbReference type="Proteomes" id="UP001472677"/>
    </source>
</evidence>
<proteinExistence type="predicted"/>